<proteinExistence type="predicted"/>
<dbReference type="WBParaSite" id="RSKR_0000605900.1">
    <property type="protein sequence ID" value="RSKR_0000605900.1"/>
    <property type="gene ID" value="RSKR_0000605900"/>
</dbReference>
<reference evidence="2" key="1">
    <citation type="submission" date="2016-11" db="UniProtKB">
        <authorList>
            <consortium name="WormBaseParasite"/>
        </authorList>
    </citation>
    <scope>IDENTIFICATION</scope>
    <source>
        <strain evidence="2">KR3021</strain>
    </source>
</reference>
<organism evidence="1 2">
    <name type="scientific">Rhabditophanes sp. KR3021</name>
    <dbReference type="NCBI Taxonomy" id="114890"/>
    <lineage>
        <taxon>Eukaryota</taxon>
        <taxon>Metazoa</taxon>
        <taxon>Ecdysozoa</taxon>
        <taxon>Nematoda</taxon>
        <taxon>Chromadorea</taxon>
        <taxon>Rhabditida</taxon>
        <taxon>Tylenchina</taxon>
        <taxon>Panagrolaimomorpha</taxon>
        <taxon>Strongyloidoidea</taxon>
        <taxon>Alloionematidae</taxon>
        <taxon>Rhabditophanes</taxon>
    </lineage>
</organism>
<evidence type="ECO:0000313" key="1">
    <source>
        <dbReference type="Proteomes" id="UP000095286"/>
    </source>
</evidence>
<dbReference type="Proteomes" id="UP000095286">
    <property type="component" value="Unplaced"/>
</dbReference>
<name>A0AC35TZZ6_9BILA</name>
<evidence type="ECO:0000313" key="2">
    <source>
        <dbReference type="WBParaSite" id="RSKR_0000605900.1"/>
    </source>
</evidence>
<sequence>MFLSSKSLILCFAAIICINEAKLLGSNFGRPHKLIPRHYDDTKAFDSIEGTFENKVDHFNSFNKNTYKQRYWQNSRNYKAGGPIFLMVGGEAGENSYWTDSLDLTWNVEAKRHGAMLFNLEHRFYGASQPVNDMSGKNLKLLSSSQALADAVSFIEGMNKKFNYPNGTKWISFGGSYSGALSAWLREMYPEVVYGAVASSAPLTAVVDFYDYLSVVQNSLTAFNAKCGSDLKSALSQVRELTKTKSGQKQIKHIFGLCQNWSEFNKNDIDYFWLLLFNSYKTIVQYSGININDYRTVRTIDNLCAWHLRSTHTPIENIQAAVKWVKQINGEDECTAIRVQRNVNAVSRNGRSWSDNDAWFWQTCNEFGFFQAADRPEIKDFWGDVVSIDYFTKSCEESFGSLTTNSTIYNSVKKTNTQYGGAAQFRGTRVILPNGLVDPWHSLGVLKATNSQNYPLLIKGTSHCEDMYPASQSDPASLTDARHQLSQHLDEWLSLPK</sequence>
<accession>A0AC35TZZ6</accession>
<protein>
    <submittedName>
        <fullName evidence="2">Serine protease K12H4.7</fullName>
    </submittedName>
</protein>